<name>A0A7J7K6I8_BUGNE</name>
<dbReference type="OrthoDB" id="28045at2759"/>
<evidence type="ECO:0000256" key="1">
    <source>
        <dbReference type="ARBA" id="ARBA00004496"/>
    </source>
</evidence>
<dbReference type="GO" id="GO:0035023">
    <property type="term" value="P:regulation of Rho protein signal transduction"/>
    <property type="evidence" value="ECO:0007669"/>
    <property type="project" value="TreeGrafter"/>
</dbReference>
<dbReference type="Gene3D" id="1.20.900.10">
    <property type="entry name" value="Dbl homology (DH) domain"/>
    <property type="match status" value="1"/>
</dbReference>
<accession>A0A7J7K6I8</accession>
<keyword evidence="4" id="KW-0863">Zinc-finger</keyword>
<dbReference type="Pfam" id="PF17838">
    <property type="entry name" value="PH_16"/>
    <property type="match status" value="1"/>
</dbReference>
<dbReference type="SUPFAM" id="SSF48065">
    <property type="entry name" value="DBL homology domain (DH-domain)"/>
    <property type="match status" value="1"/>
</dbReference>
<evidence type="ECO:0000256" key="6">
    <source>
        <dbReference type="SAM" id="MobiDB-lite"/>
    </source>
</evidence>
<keyword evidence="4" id="KW-0479">Metal-binding</keyword>
<comment type="subcellular location">
    <subcellularLocation>
        <location evidence="1">Cytoplasm</location>
    </subcellularLocation>
</comment>
<dbReference type="CDD" id="cd00160">
    <property type="entry name" value="RhoGEF"/>
    <property type="match status" value="1"/>
</dbReference>
<keyword evidence="5" id="KW-0175">Coiled coil</keyword>
<dbReference type="Pfam" id="PF00621">
    <property type="entry name" value="RhoGEF"/>
    <property type="match status" value="1"/>
</dbReference>
<keyword evidence="10" id="KW-1185">Reference proteome</keyword>
<feature type="domain" description="DH" evidence="8">
    <location>
        <begin position="48"/>
        <end position="241"/>
    </location>
</feature>
<keyword evidence="2" id="KW-0963">Cytoplasm</keyword>
<dbReference type="SMART" id="SM00325">
    <property type="entry name" value="RhoGEF"/>
    <property type="match status" value="1"/>
</dbReference>
<keyword evidence="3" id="KW-0597">Phosphoprotein</keyword>
<evidence type="ECO:0000313" key="9">
    <source>
        <dbReference type="EMBL" id="KAF6034232.1"/>
    </source>
</evidence>
<dbReference type="EMBL" id="VXIV02001124">
    <property type="protein sequence ID" value="KAF6034232.1"/>
    <property type="molecule type" value="Genomic_DNA"/>
</dbReference>
<dbReference type="InterPro" id="IPR001849">
    <property type="entry name" value="PH_domain"/>
</dbReference>
<dbReference type="PROSITE" id="PS50003">
    <property type="entry name" value="PH_DOMAIN"/>
    <property type="match status" value="1"/>
</dbReference>
<dbReference type="InterPro" id="IPR041020">
    <property type="entry name" value="PH_16"/>
</dbReference>
<feature type="region of interest" description="Disordered" evidence="6">
    <location>
        <begin position="1"/>
        <end position="28"/>
    </location>
</feature>
<feature type="compositionally biased region" description="Acidic residues" evidence="6">
    <location>
        <begin position="1"/>
        <end position="19"/>
    </location>
</feature>
<feature type="domain" description="PH" evidence="7">
    <location>
        <begin position="283"/>
        <end position="387"/>
    </location>
</feature>
<evidence type="ECO:0000313" key="10">
    <source>
        <dbReference type="Proteomes" id="UP000593567"/>
    </source>
</evidence>
<dbReference type="AlphaFoldDB" id="A0A7J7K6I8"/>
<dbReference type="GO" id="GO:0005737">
    <property type="term" value="C:cytoplasm"/>
    <property type="evidence" value="ECO:0007669"/>
    <property type="project" value="UniProtKB-SubCell"/>
</dbReference>
<gene>
    <name evidence="9" type="ORF">EB796_007460</name>
</gene>
<reference evidence="9" key="1">
    <citation type="submission" date="2020-06" db="EMBL/GenBank/DDBJ databases">
        <title>Draft genome of Bugula neritina, a colonial animal packing powerful symbionts and potential medicines.</title>
        <authorList>
            <person name="Rayko M."/>
        </authorList>
    </citation>
    <scope>NUCLEOTIDE SEQUENCE [LARGE SCALE GENOMIC DNA]</scope>
    <source>
        <strain evidence="9">Kwan_BN1</strain>
    </source>
</reference>
<protein>
    <submittedName>
        <fullName evidence="9">Uncharacterized protein</fullName>
    </submittedName>
</protein>
<dbReference type="PANTHER" id="PTHR13944:SF21">
    <property type="entry name" value="CYSTS, ISOFORM C"/>
    <property type="match status" value="1"/>
</dbReference>
<evidence type="ECO:0000256" key="3">
    <source>
        <dbReference type="ARBA" id="ARBA00022553"/>
    </source>
</evidence>
<dbReference type="CDD" id="cd13329">
    <property type="entry name" value="PH_RhoGEF"/>
    <property type="match status" value="1"/>
</dbReference>
<dbReference type="GO" id="GO:0008270">
    <property type="term" value="F:zinc ion binding"/>
    <property type="evidence" value="ECO:0007669"/>
    <property type="project" value="UniProtKB-KW"/>
</dbReference>
<feature type="region of interest" description="Disordered" evidence="6">
    <location>
        <begin position="524"/>
        <end position="577"/>
    </location>
</feature>
<evidence type="ECO:0000256" key="5">
    <source>
        <dbReference type="ARBA" id="ARBA00023054"/>
    </source>
</evidence>
<dbReference type="PANTHER" id="PTHR13944">
    <property type="entry name" value="AGAP007712-PA"/>
    <property type="match status" value="1"/>
</dbReference>
<dbReference type="Proteomes" id="UP000593567">
    <property type="component" value="Unassembled WGS sequence"/>
</dbReference>
<feature type="compositionally biased region" description="Polar residues" evidence="6">
    <location>
        <begin position="524"/>
        <end position="539"/>
    </location>
</feature>
<evidence type="ECO:0000256" key="4">
    <source>
        <dbReference type="ARBA" id="ARBA00022771"/>
    </source>
</evidence>
<dbReference type="Gene3D" id="2.30.29.30">
    <property type="entry name" value="Pleckstrin-homology domain (PH domain)/Phosphotyrosine-binding domain (PTB)"/>
    <property type="match status" value="1"/>
</dbReference>
<proteinExistence type="predicted"/>
<dbReference type="GO" id="GO:0005085">
    <property type="term" value="F:guanyl-nucleotide exchange factor activity"/>
    <property type="evidence" value="ECO:0007669"/>
    <property type="project" value="InterPro"/>
</dbReference>
<comment type="caution">
    <text evidence="9">The sequence shown here is derived from an EMBL/GenBank/DDBJ whole genome shotgun (WGS) entry which is preliminary data.</text>
</comment>
<keyword evidence="4" id="KW-0862">Zinc</keyword>
<dbReference type="InterPro" id="IPR051632">
    <property type="entry name" value="Rho_GEF"/>
</dbReference>
<organism evidence="9 10">
    <name type="scientific">Bugula neritina</name>
    <name type="common">Brown bryozoan</name>
    <name type="synonym">Sertularia neritina</name>
    <dbReference type="NCBI Taxonomy" id="10212"/>
    <lineage>
        <taxon>Eukaryota</taxon>
        <taxon>Metazoa</taxon>
        <taxon>Spiralia</taxon>
        <taxon>Lophotrochozoa</taxon>
        <taxon>Bryozoa</taxon>
        <taxon>Gymnolaemata</taxon>
        <taxon>Cheilostomatida</taxon>
        <taxon>Flustrina</taxon>
        <taxon>Buguloidea</taxon>
        <taxon>Bugulidae</taxon>
        <taxon>Bugula</taxon>
    </lineage>
</organism>
<evidence type="ECO:0000259" key="8">
    <source>
        <dbReference type="PROSITE" id="PS50010"/>
    </source>
</evidence>
<dbReference type="InterPro" id="IPR035899">
    <property type="entry name" value="DBL_dom_sf"/>
</dbReference>
<evidence type="ECO:0000256" key="2">
    <source>
        <dbReference type="ARBA" id="ARBA00022490"/>
    </source>
</evidence>
<dbReference type="InterPro" id="IPR000219">
    <property type="entry name" value="DH_dom"/>
</dbReference>
<dbReference type="SMART" id="SM00233">
    <property type="entry name" value="PH"/>
    <property type="match status" value="1"/>
</dbReference>
<sequence length="719" mass="82858">MESLVDDGNADDEFEDDPELSVKGHESESWSETIDKKVLKNQKAKYIQRQDNIWELIATERQYCVNLKIMQKVFATGMRSECTLPDSAINRIFPELDELIDLHQAFLASLLNRQDKKPDKSIDHIGDILIQHFGGPTGERMKKSYGIFCSRHKEGIDYYKQLYKADRKFQAFIKRVSSMAYTKRRGVQDFVTVVTMRMTKYRTLIENIIKNTKDSKDKNDKENLNKALDLNKDILRHIDTSIHDRNQEIRLVEIYNKMDARSTATYDKIKKFKKSDLTAKGRKLRYEGVLSWRNAREKEVEMLVVVLSDVILCLQETDKKYSFFAQDNKASVIPLSNLIVREKGSTKDNRGIYLIRQSRENPEMYELVCKSSQERKEWIDLLRKAVNESPEEDEGVINETEEEHREVIGKLGRLREYVELLEYKDKELEKFCRDRFSIVADIMQVYDYADVLQNIKSCYDDDGELRCASELVRLAIEEASVLASLYQTLPSSTNLGRSWSSVGERQSPTYQQVPLPKRAETFNGFDQDQVKSPSASTRSAVDKGDSEGRTPSLLNLHQDSDCEGGAEASIRETSKSVTVNRRSSSNILQQFLPTSSRHEEVDSGNGSLLAMSNMLAITSILPPTQEQAQSVTQLNEYLHGILLAVNKQDSTLEHIKYQLADLTVRSRKIEQDQEKKSLLRHNKQMEEIRNRHVCTLHFYGKPLFFVSKSLQICMMLINI</sequence>
<dbReference type="SUPFAM" id="SSF50729">
    <property type="entry name" value="PH domain-like"/>
    <property type="match status" value="1"/>
</dbReference>
<dbReference type="PROSITE" id="PS50010">
    <property type="entry name" value="DH_2"/>
    <property type="match status" value="1"/>
</dbReference>
<evidence type="ECO:0000259" key="7">
    <source>
        <dbReference type="PROSITE" id="PS50003"/>
    </source>
</evidence>
<dbReference type="InterPro" id="IPR011993">
    <property type="entry name" value="PH-like_dom_sf"/>
</dbReference>